<organism evidence="2 3">
    <name type="scientific">Vulcanisaeta distributa (strain DSM 14429 / JCM 11212 / NBRC 100878 / IC-017)</name>
    <dbReference type="NCBI Taxonomy" id="572478"/>
    <lineage>
        <taxon>Archaea</taxon>
        <taxon>Thermoproteota</taxon>
        <taxon>Thermoprotei</taxon>
        <taxon>Thermoproteales</taxon>
        <taxon>Thermoproteaceae</taxon>
        <taxon>Vulcanisaeta</taxon>
    </lineage>
</organism>
<dbReference type="SMART" id="SM00382">
    <property type="entry name" value="AAA"/>
    <property type="match status" value="1"/>
</dbReference>
<dbReference type="HOGENOM" id="CLU_041527_0_0_2"/>
<evidence type="ECO:0000313" key="3">
    <source>
        <dbReference type="Proteomes" id="UP000006681"/>
    </source>
</evidence>
<gene>
    <name evidence="2" type="ordered locus">Vdis_2421</name>
</gene>
<dbReference type="PANTHER" id="PTHR33295:SF21">
    <property type="entry name" value="ATPASE, AAA SUPERFAMILY-RELATED"/>
    <property type="match status" value="1"/>
</dbReference>
<dbReference type="InterPro" id="IPR025420">
    <property type="entry name" value="DUF4143"/>
</dbReference>
<accession>E1QRH3</accession>
<dbReference type="PANTHER" id="PTHR33295">
    <property type="entry name" value="ATPASE"/>
    <property type="match status" value="1"/>
</dbReference>
<dbReference type="InterPro" id="IPR003593">
    <property type="entry name" value="AAA+_ATPase"/>
</dbReference>
<protein>
    <submittedName>
        <fullName evidence="2">AAA ATPase</fullName>
    </submittedName>
</protein>
<dbReference type="InterPro" id="IPR027417">
    <property type="entry name" value="P-loop_NTPase"/>
</dbReference>
<dbReference type="Gene3D" id="3.40.50.300">
    <property type="entry name" value="P-loop containing nucleotide triphosphate hydrolases"/>
    <property type="match status" value="1"/>
</dbReference>
<name>E1QRH3_VULDI</name>
<dbReference type="SUPFAM" id="SSF52540">
    <property type="entry name" value="P-loop containing nucleoside triphosphate hydrolases"/>
    <property type="match status" value="1"/>
</dbReference>
<sequence length="422" mass="49742">MSIEGVLREVIEEWFVFNLPRVIPRDISYLLPEGSALALVGPRRAGKTYFMYWIAQDLMSKGWPRSSIIYINFEDVRLSVLKPTDFSMFLKVINEEAREYNGKILLMLDEVQNLPEWGRWVRTLLDKGRYFVILSGSSSRVRASDVATELRGRYIDRLVLPFSFREFLRVRGFEQGFLEVPERHGKLLNHLRDYVLNGSLPEVVLRPEMASDLVRTYRQTIIYRDIIERYRIRDAAFFETFLEIVENSFGGYVSVTKLSNYFKSLGISKSKKTLSNYLKYLEESYYVVLIRRFGFSSREVIQQPRKVYPIDTAYFRRKSIEPMMESVVAVELMRRGLSYNYLRINDYEVDFVINQEPREYIQVTYASAMDEIDRREFKALIRANEVLGRGVARVISWDLEDEIEIEGIKVKVTPLWRWLLMG</sequence>
<dbReference type="KEGG" id="vdi:Vdis_2421"/>
<dbReference type="GeneID" id="9753378"/>
<reference evidence="3" key="2">
    <citation type="journal article" date="2010" name="Stand. Genomic Sci.">
        <title>Complete genome sequence of Vulcanisaeta distributa type strain (IC-017T).</title>
        <authorList>
            <person name="Mavromatis K."/>
            <person name="Sikorski J."/>
            <person name="Pabst E."/>
            <person name="Teshima H."/>
            <person name="Lapidus A."/>
            <person name="Lucas S."/>
            <person name="Nolan M."/>
            <person name="Glavina Del Rio T."/>
            <person name="Cheng J."/>
            <person name="Bruce D."/>
            <person name="Goodwin L."/>
            <person name="Pitluck S."/>
            <person name="Liolios K."/>
            <person name="Ivanova N."/>
            <person name="Mikhailova N."/>
            <person name="Pati A."/>
            <person name="Chen A."/>
            <person name="Palaniappan K."/>
            <person name="Land M."/>
            <person name="Hauser L."/>
            <person name="Chang Y."/>
            <person name="Jeffries C."/>
            <person name="Rohde M."/>
            <person name="Spring S."/>
            <person name="Goker M."/>
            <person name="Wirth R."/>
            <person name="Woyke T."/>
            <person name="Bristow J."/>
            <person name="Eisen J."/>
            <person name="Markowitz V."/>
            <person name="Hugenholtz P."/>
            <person name="Klenk H."/>
            <person name="Kyrpides N."/>
        </authorList>
    </citation>
    <scope>NUCLEOTIDE SEQUENCE [LARGE SCALE GENOMIC DNA]</scope>
    <source>
        <strain evidence="3">DSM 14429 / JCM 11212 / NBRC 100878 / IC-017</strain>
    </source>
</reference>
<feature type="domain" description="AAA+ ATPase" evidence="1">
    <location>
        <begin position="33"/>
        <end position="173"/>
    </location>
</feature>
<dbReference type="Pfam" id="PF13173">
    <property type="entry name" value="AAA_14"/>
    <property type="match status" value="1"/>
</dbReference>
<dbReference type="eggNOG" id="arCOG03167">
    <property type="taxonomic scope" value="Archaea"/>
</dbReference>
<dbReference type="EMBL" id="CP002100">
    <property type="protein sequence ID" value="ADN51787.1"/>
    <property type="molecule type" value="Genomic_DNA"/>
</dbReference>
<dbReference type="InterPro" id="IPR041682">
    <property type="entry name" value="AAA_14"/>
</dbReference>
<evidence type="ECO:0000313" key="2">
    <source>
        <dbReference type="EMBL" id="ADN51787.1"/>
    </source>
</evidence>
<dbReference type="AlphaFoldDB" id="E1QRH3"/>
<dbReference type="Proteomes" id="UP000006681">
    <property type="component" value="Chromosome"/>
</dbReference>
<dbReference type="STRING" id="572478.Vdis_2421"/>
<dbReference type="Pfam" id="PF13635">
    <property type="entry name" value="DUF4143"/>
    <property type="match status" value="1"/>
</dbReference>
<keyword evidence="3" id="KW-1185">Reference proteome</keyword>
<reference evidence="2 3" key="1">
    <citation type="journal article" date="2010" name="Stand. Genomic Sci.">
        <title>Complete genome sequence of Vulcanisaeta distributa type strain (IC-017).</title>
        <authorList>
            <person name="Mavromatis K."/>
            <person name="Sikorski J."/>
            <person name="Pabst E."/>
            <person name="Teshima H."/>
            <person name="Lapidus A."/>
            <person name="Lucas S."/>
            <person name="Nolan M."/>
            <person name="Glavina Del Rio T."/>
            <person name="Cheng J.F."/>
            <person name="Bruce D."/>
            <person name="Goodwin L."/>
            <person name="Pitluck S."/>
            <person name="Liolios K."/>
            <person name="Ivanova N."/>
            <person name="Mikhailova N."/>
            <person name="Pati A."/>
            <person name="Chen A."/>
            <person name="Palaniappan K."/>
            <person name="Land M."/>
            <person name="Hauser L."/>
            <person name="Chang Y.J."/>
            <person name="Jeffries C.D."/>
            <person name="Rohde M."/>
            <person name="Spring S."/>
            <person name="Goker M."/>
            <person name="Wirth R."/>
            <person name="Woyke T."/>
            <person name="Bristow J."/>
            <person name="Eisen J.A."/>
            <person name="Markowitz V."/>
            <person name="Hugenholtz P."/>
            <person name="Klenk H.P."/>
            <person name="Kyrpides N.C."/>
        </authorList>
    </citation>
    <scope>NUCLEOTIDE SEQUENCE [LARGE SCALE GENOMIC DNA]</scope>
    <source>
        <strain evidence="3">DSM 14429 / JCM 11212 / NBRC 100878 / IC-017</strain>
    </source>
</reference>
<proteinExistence type="predicted"/>
<dbReference type="RefSeq" id="WP_013337512.1">
    <property type="nucleotide sequence ID" value="NC_014537.1"/>
</dbReference>
<evidence type="ECO:0000259" key="1">
    <source>
        <dbReference type="SMART" id="SM00382"/>
    </source>
</evidence>